<dbReference type="Proteomes" id="UP000091820">
    <property type="component" value="Unassembled WGS sequence"/>
</dbReference>
<dbReference type="VEuPathDB" id="VectorBase:GBRI005075"/>
<dbReference type="EnsemblMetazoa" id="GBRI005075-RA">
    <property type="protein sequence ID" value="GBRI005075-PA"/>
    <property type="gene ID" value="GBRI005075"/>
</dbReference>
<proteinExistence type="predicted"/>
<dbReference type="STRING" id="37001.A0A1A9W3H1"/>
<sequence length="336" mass="38735">MRLSIRCLQEEICTLRQQLFINHEDEIHLKNRCRRRAIQLLHDVGTDSEVLQYLKAKVCEDDFDAEIPNKSLILQKRSASDIAKELRRSSALFQHEELLRSASPVITTYSTVDGENLNEIIDQEVEHPVETTDCINEETARLINIINEEDEDEECEYDESSENISDDNNNNNSDKENSDNIAPKQVNQSRMTSQQLNDDNLVKVPRIALCQQNFREFSSTVESTHVEYEKSFDMKDDFNYGVLKNRCHTPLGDERIQEQQNCSFEGNSDLPKAASIKFNQNEFTNNYKTESNSNATTTMSSRPNRKCKPTNLAEPFLSPKLCSETIKVKTKKKLRK</sequence>
<reference evidence="3" key="1">
    <citation type="submission" date="2014-03" db="EMBL/GenBank/DDBJ databases">
        <authorList>
            <person name="Aksoy S."/>
            <person name="Warren W."/>
            <person name="Wilson R.K."/>
        </authorList>
    </citation>
    <scope>NUCLEOTIDE SEQUENCE [LARGE SCALE GENOMIC DNA]</scope>
    <source>
        <strain evidence="3">IAEA</strain>
    </source>
</reference>
<reference evidence="2" key="2">
    <citation type="submission" date="2020-05" db="UniProtKB">
        <authorList>
            <consortium name="EnsemblMetazoa"/>
        </authorList>
    </citation>
    <scope>IDENTIFICATION</scope>
    <source>
        <strain evidence="2">IAEA</strain>
    </source>
</reference>
<feature type="compositionally biased region" description="Polar residues" evidence="1">
    <location>
        <begin position="185"/>
        <end position="198"/>
    </location>
</feature>
<keyword evidence="3" id="KW-1185">Reference proteome</keyword>
<protein>
    <submittedName>
        <fullName evidence="2">Uncharacterized protein</fullName>
    </submittedName>
</protein>
<accession>A0A1A9W3H1</accession>
<evidence type="ECO:0000313" key="3">
    <source>
        <dbReference type="Proteomes" id="UP000091820"/>
    </source>
</evidence>
<feature type="region of interest" description="Disordered" evidence="1">
    <location>
        <begin position="147"/>
        <end position="198"/>
    </location>
</feature>
<evidence type="ECO:0000313" key="2">
    <source>
        <dbReference type="EnsemblMetazoa" id="GBRI005075-PA"/>
    </source>
</evidence>
<feature type="compositionally biased region" description="Acidic residues" evidence="1">
    <location>
        <begin position="147"/>
        <end position="165"/>
    </location>
</feature>
<organism evidence="2 3">
    <name type="scientific">Glossina brevipalpis</name>
    <dbReference type="NCBI Taxonomy" id="37001"/>
    <lineage>
        <taxon>Eukaryota</taxon>
        <taxon>Metazoa</taxon>
        <taxon>Ecdysozoa</taxon>
        <taxon>Arthropoda</taxon>
        <taxon>Hexapoda</taxon>
        <taxon>Insecta</taxon>
        <taxon>Pterygota</taxon>
        <taxon>Neoptera</taxon>
        <taxon>Endopterygota</taxon>
        <taxon>Diptera</taxon>
        <taxon>Brachycera</taxon>
        <taxon>Muscomorpha</taxon>
        <taxon>Hippoboscoidea</taxon>
        <taxon>Glossinidae</taxon>
        <taxon>Glossina</taxon>
    </lineage>
</organism>
<dbReference type="AlphaFoldDB" id="A0A1A9W3H1"/>
<name>A0A1A9W3H1_9MUSC</name>
<evidence type="ECO:0000256" key="1">
    <source>
        <dbReference type="SAM" id="MobiDB-lite"/>
    </source>
</evidence>